<dbReference type="EMBL" id="MDEN01000065">
    <property type="protein sequence ID" value="OCX17414.1"/>
    <property type="molecule type" value="Genomic_DNA"/>
</dbReference>
<evidence type="ECO:0000313" key="1">
    <source>
        <dbReference type="EMBL" id="OCX17414.1"/>
    </source>
</evidence>
<comment type="caution">
    <text evidence="1">The sequence shown here is derived from an EMBL/GenBank/DDBJ whole genome shotgun (WGS) entry which is preliminary data.</text>
</comment>
<accession>A0A1C2DRM7</accession>
<protein>
    <submittedName>
        <fullName evidence="1">Uncharacterized protein</fullName>
    </submittedName>
</protein>
<name>A0A1C2DRM7_9PSED</name>
<organism evidence="1 2">
    <name type="scientific">Pseudomonas graminis</name>
    <dbReference type="NCBI Taxonomy" id="158627"/>
    <lineage>
        <taxon>Bacteria</taxon>
        <taxon>Pseudomonadati</taxon>
        <taxon>Pseudomonadota</taxon>
        <taxon>Gammaproteobacteria</taxon>
        <taxon>Pseudomonadales</taxon>
        <taxon>Pseudomonadaceae</taxon>
        <taxon>Pseudomonas</taxon>
    </lineage>
</organism>
<evidence type="ECO:0000313" key="2">
    <source>
        <dbReference type="Proteomes" id="UP000095143"/>
    </source>
</evidence>
<dbReference type="Proteomes" id="UP000095143">
    <property type="component" value="Unassembled WGS sequence"/>
</dbReference>
<reference evidence="1 2" key="1">
    <citation type="submission" date="2016-08" db="EMBL/GenBank/DDBJ databases">
        <title>Whole genome sequence of Pseudomonas graminis strain UASWS1507, a potential biological control agent for agriculture.</title>
        <authorList>
            <person name="Crovadore J."/>
            <person name="Calmin G."/>
            <person name="Chablais R."/>
            <person name="Cochard B."/>
            <person name="Lefort F."/>
        </authorList>
    </citation>
    <scope>NUCLEOTIDE SEQUENCE [LARGE SCALE GENOMIC DNA]</scope>
    <source>
        <strain evidence="1 2">UASWS1507</strain>
    </source>
</reference>
<proteinExistence type="predicted"/>
<gene>
    <name evidence="1" type="ORF">BBI10_18070</name>
</gene>
<sequence length="77" mass="8395">MLGKVAMILAALMCANGSGRRLHTGRCLRARNPRDRLGESPSALAQPFLYKVAFATEGMMTSSSSRGRFSYAKTTLR</sequence>
<dbReference type="AlphaFoldDB" id="A0A1C2DRM7"/>